<dbReference type="PANTHER" id="PTHR47466:SF1">
    <property type="entry name" value="METALLOPROTEASE MEP1 (AFU_ORTHOLOGUE AFUA_1G07730)-RELATED"/>
    <property type="match status" value="1"/>
</dbReference>
<accession>A0A3B7MIF7</accession>
<dbReference type="RefSeq" id="WP_119048847.1">
    <property type="nucleotide sequence ID" value="NZ_CP032157.1"/>
</dbReference>
<proteinExistence type="inferred from homology"/>
<gene>
    <name evidence="10" type="ORF">D3H65_03055</name>
</gene>
<dbReference type="Pfam" id="PF05572">
    <property type="entry name" value="Peptidase_M43"/>
    <property type="match status" value="1"/>
</dbReference>
<comment type="similarity">
    <text evidence="1">Belongs to the peptidase M43B family.</text>
</comment>
<evidence type="ECO:0000259" key="9">
    <source>
        <dbReference type="Pfam" id="PF05572"/>
    </source>
</evidence>
<reference evidence="10 11" key="1">
    <citation type="submission" date="2018-09" db="EMBL/GenBank/DDBJ databases">
        <title>Genome sequencing of strain 6GH32-13.</title>
        <authorList>
            <person name="Weon H.-Y."/>
            <person name="Heo J."/>
            <person name="Kwon S.-W."/>
        </authorList>
    </citation>
    <scope>NUCLEOTIDE SEQUENCE [LARGE SCALE GENOMIC DNA]</scope>
    <source>
        <strain evidence="10 11">5GH32-13</strain>
    </source>
</reference>
<dbReference type="SUPFAM" id="SSF55486">
    <property type="entry name" value="Metalloproteases ('zincins'), catalytic domain"/>
    <property type="match status" value="1"/>
</dbReference>
<keyword evidence="8" id="KW-1015">Disulfide bond</keyword>
<dbReference type="PANTHER" id="PTHR47466">
    <property type="match status" value="1"/>
</dbReference>
<evidence type="ECO:0000256" key="8">
    <source>
        <dbReference type="ARBA" id="ARBA00023157"/>
    </source>
</evidence>
<dbReference type="InterPro" id="IPR024079">
    <property type="entry name" value="MetalloPept_cat_dom_sf"/>
</dbReference>
<evidence type="ECO:0000256" key="3">
    <source>
        <dbReference type="ARBA" id="ARBA00022723"/>
    </source>
</evidence>
<keyword evidence="11" id="KW-1185">Reference proteome</keyword>
<evidence type="ECO:0000256" key="1">
    <source>
        <dbReference type="ARBA" id="ARBA00008721"/>
    </source>
</evidence>
<evidence type="ECO:0000256" key="2">
    <source>
        <dbReference type="ARBA" id="ARBA00022670"/>
    </source>
</evidence>
<dbReference type="GO" id="GO:0008237">
    <property type="term" value="F:metallopeptidase activity"/>
    <property type="evidence" value="ECO:0007669"/>
    <property type="project" value="UniProtKB-KW"/>
</dbReference>
<evidence type="ECO:0000313" key="11">
    <source>
        <dbReference type="Proteomes" id="UP000263900"/>
    </source>
</evidence>
<keyword evidence="2 10" id="KW-0645">Protease</keyword>
<feature type="domain" description="Peptidase M43 pregnancy-associated plasma-A" evidence="9">
    <location>
        <begin position="153"/>
        <end position="296"/>
    </location>
</feature>
<keyword evidence="5" id="KW-0378">Hydrolase</keyword>
<name>A0A3B7MIF7_9BACT</name>
<keyword evidence="4" id="KW-0732">Signal</keyword>
<dbReference type="InterPro" id="IPR008754">
    <property type="entry name" value="Peptidase_M43"/>
</dbReference>
<dbReference type="KEGG" id="pseg:D3H65_03055"/>
<dbReference type="Gene3D" id="3.40.390.10">
    <property type="entry name" value="Collagenase (Catalytic Domain)"/>
    <property type="match status" value="1"/>
</dbReference>
<keyword evidence="6" id="KW-0862">Zinc</keyword>
<evidence type="ECO:0000256" key="7">
    <source>
        <dbReference type="ARBA" id="ARBA00023049"/>
    </source>
</evidence>
<evidence type="ECO:0000256" key="6">
    <source>
        <dbReference type="ARBA" id="ARBA00022833"/>
    </source>
</evidence>
<protein>
    <submittedName>
        <fullName evidence="10">Zinc metalloprotease</fullName>
    </submittedName>
</protein>
<dbReference type="OrthoDB" id="6278496at2"/>
<dbReference type="GO" id="GO:0006508">
    <property type="term" value="P:proteolysis"/>
    <property type="evidence" value="ECO:0007669"/>
    <property type="project" value="UniProtKB-KW"/>
</dbReference>
<organism evidence="10 11">
    <name type="scientific">Paraflavitalea soli</name>
    <dbReference type="NCBI Taxonomy" id="2315862"/>
    <lineage>
        <taxon>Bacteria</taxon>
        <taxon>Pseudomonadati</taxon>
        <taxon>Bacteroidota</taxon>
        <taxon>Chitinophagia</taxon>
        <taxon>Chitinophagales</taxon>
        <taxon>Chitinophagaceae</taxon>
        <taxon>Paraflavitalea</taxon>
    </lineage>
</organism>
<dbReference type="AlphaFoldDB" id="A0A3B7MIF7"/>
<keyword evidence="3" id="KW-0479">Metal-binding</keyword>
<dbReference type="GO" id="GO:0046872">
    <property type="term" value="F:metal ion binding"/>
    <property type="evidence" value="ECO:0007669"/>
    <property type="project" value="UniProtKB-KW"/>
</dbReference>
<evidence type="ECO:0000256" key="4">
    <source>
        <dbReference type="ARBA" id="ARBA00022729"/>
    </source>
</evidence>
<evidence type="ECO:0000256" key="5">
    <source>
        <dbReference type="ARBA" id="ARBA00022801"/>
    </source>
</evidence>
<dbReference type="Proteomes" id="UP000263900">
    <property type="component" value="Chromosome"/>
</dbReference>
<keyword evidence="7 10" id="KW-0482">Metalloprotease</keyword>
<dbReference type="EMBL" id="CP032157">
    <property type="protein sequence ID" value="AXY73009.1"/>
    <property type="molecule type" value="Genomic_DNA"/>
</dbReference>
<evidence type="ECO:0000313" key="10">
    <source>
        <dbReference type="EMBL" id="AXY73009.1"/>
    </source>
</evidence>
<sequence>MPQLYCSRFYKISLTLLLSYAVWGCRKPHHEPGPPPITSIPEDEIVHIPVVVHVLYNKASFNISDEKIQTQLRVLNEDFRKKNADLSKTPAEFAGLTADAGIEFVLATKDPNGNPTNGIIRVLTQVDGWNGNNPSGSIPIADLTLFHTAQGGSDAWPSDHYLNIWVAEMSDRNGAMGLAGYSSYPGADAQVDGVVIDPRAFGTLVPLSPGHLLGRTATHEIGHWLNLLHIFGESDNCTSTDFVDDTPSTATRYLGIPVYPQFSCGHSNMFMNFMDYVDDEAMYLFTKGQRERMRKTFATGGGRNKFYLNVSEKSMDKANGPNSPFQTP</sequence>